<proteinExistence type="predicted"/>
<name>A0ABS4JY95_9FIRM</name>
<accession>A0ABS4JY95</accession>
<organism evidence="1 2">
    <name type="scientific">Symbiobacterium terraclitae</name>
    <dbReference type="NCBI Taxonomy" id="557451"/>
    <lineage>
        <taxon>Bacteria</taxon>
        <taxon>Bacillati</taxon>
        <taxon>Bacillota</taxon>
        <taxon>Clostridia</taxon>
        <taxon>Eubacteriales</taxon>
        <taxon>Symbiobacteriaceae</taxon>
        <taxon>Symbiobacterium</taxon>
    </lineage>
</organism>
<comment type="caution">
    <text evidence="1">The sequence shown here is derived from an EMBL/GenBank/DDBJ whole genome shotgun (WGS) entry which is preliminary data.</text>
</comment>
<evidence type="ECO:0008006" key="3">
    <source>
        <dbReference type="Google" id="ProtNLM"/>
    </source>
</evidence>
<dbReference type="Proteomes" id="UP001519289">
    <property type="component" value="Unassembled WGS sequence"/>
</dbReference>
<protein>
    <recommendedName>
        <fullName evidence="3">WbqC-like protein</fullName>
    </recommendedName>
</protein>
<dbReference type="Pfam" id="PF08889">
    <property type="entry name" value="WbqC"/>
    <property type="match status" value="1"/>
</dbReference>
<evidence type="ECO:0000313" key="2">
    <source>
        <dbReference type="Proteomes" id="UP001519289"/>
    </source>
</evidence>
<evidence type="ECO:0000313" key="1">
    <source>
        <dbReference type="EMBL" id="MBP2019861.1"/>
    </source>
</evidence>
<keyword evidence="2" id="KW-1185">Reference proteome</keyword>
<sequence length="238" mass="27540">MTVVAIHQPNYLPWIGFFHKLARADVYVSLDSVQFNPRSYTNRCQILGQGGPLLLTVPIGKEGRHRRIDELRIADHDRWAEKHYLSFERNYRRAPYWNEHGPFLRELYLERRWERLVDLNEAAIRYVMDYLGIRCPLVRASVLGVEGQSTELLLGLTRAVGGTVYLSGPTGRQYMDESRFAAEGVGLRYNEFVHPTYPQHRSPEFVPNLSVFDLLLNLGPESRRLILDLGMRLTVVQT</sequence>
<dbReference type="InterPro" id="IPR014985">
    <property type="entry name" value="WbqC"/>
</dbReference>
<gene>
    <name evidence="1" type="ORF">J2Z79_003303</name>
</gene>
<dbReference type="RefSeq" id="WP_209467964.1">
    <property type="nucleotide sequence ID" value="NZ_JAGGLG010000037.1"/>
</dbReference>
<reference evidence="1 2" key="1">
    <citation type="submission" date="2021-03" db="EMBL/GenBank/DDBJ databases">
        <title>Genomic Encyclopedia of Type Strains, Phase IV (KMG-IV): sequencing the most valuable type-strain genomes for metagenomic binning, comparative biology and taxonomic classification.</title>
        <authorList>
            <person name="Goeker M."/>
        </authorList>
    </citation>
    <scope>NUCLEOTIDE SEQUENCE [LARGE SCALE GENOMIC DNA]</scope>
    <source>
        <strain evidence="1 2">DSM 27138</strain>
    </source>
</reference>
<dbReference type="EMBL" id="JAGGLG010000037">
    <property type="protein sequence ID" value="MBP2019861.1"/>
    <property type="molecule type" value="Genomic_DNA"/>
</dbReference>